<sequence length="653" mass="72917">MKALYGGDTPIEIIMREELTSQSFIAAIHTKIEVVKLAWRNLNVSVSPARGEVHTILDGLTGYAEPGRLLAIMGPSGSGKSTLLDALAGRLAKNTVQTGDIWFNGYKGKASLGAAAYVTQEDTLTGTLTVRETILYSAWLRLPNDISNSMKRRIAEKSMTDMGLQYCSDKVIGNWHLRGLSGGEKRRLSIALELLVRPQLIYLDEPTSGLDSASAFFVMCKLKKLAIHGHTILASIHQPSSEIFELLDNLLLLAKGRTVYFGEASGAQKCFVTAGFPCPELRNPSDHFLRAINSDFDKTKDTLKELFWDTQEKLDLVDDPLNNTNASEVIAILEDAYKNSQDALEANRKVEEMIQQKGTELKSRKNRASCLTQWRVLTFRSFINMLRDIGYYWLRVVVYFVVALCLGTIYLNVGTTYESISARASCMFFAGAFLTFMSIGGFPSFTEDMKVFHHERLNGHYGVFTFILANTLSSLPFLLLIAMVSSSVTYYMVGLHPGLDRFIYFVSCLFASLLVVESLMKAIASVIPNFLVGIILGAGIQGMFILVSGFFRLTAHLPKPLWRYPMSYISFHTYTLQGMFQNDFLGLDFQNQNPNLPRIQGNFILTDMYGVDLGRSKILDLVVLFGMAIAYLLIFFVIIKARDNVSRKAQRGK</sequence>
<dbReference type="EMBL" id="CM055097">
    <property type="protein sequence ID" value="KAJ7552491.1"/>
    <property type="molecule type" value="Genomic_DNA"/>
</dbReference>
<protein>
    <submittedName>
        <fullName evidence="1">Uncharacterized protein</fullName>
    </submittedName>
</protein>
<gene>
    <name evidence="1" type="ORF">O6H91_06G057500</name>
</gene>
<proteinExistence type="predicted"/>
<evidence type="ECO:0000313" key="2">
    <source>
        <dbReference type="Proteomes" id="UP001162992"/>
    </source>
</evidence>
<reference evidence="2" key="1">
    <citation type="journal article" date="2024" name="Proc. Natl. Acad. Sci. U.S.A.">
        <title>Extraordinary preservation of gene collinearity over three hundred million years revealed in homosporous lycophytes.</title>
        <authorList>
            <person name="Li C."/>
            <person name="Wickell D."/>
            <person name="Kuo L.Y."/>
            <person name="Chen X."/>
            <person name="Nie B."/>
            <person name="Liao X."/>
            <person name="Peng D."/>
            <person name="Ji J."/>
            <person name="Jenkins J."/>
            <person name="Williams M."/>
            <person name="Shu S."/>
            <person name="Plott C."/>
            <person name="Barry K."/>
            <person name="Rajasekar S."/>
            <person name="Grimwood J."/>
            <person name="Han X."/>
            <person name="Sun S."/>
            <person name="Hou Z."/>
            <person name="He W."/>
            <person name="Dai G."/>
            <person name="Sun C."/>
            <person name="Schmutz J."/>
            <person name="Leebens-Mack J.H."/>
            <person name="Li F.W."/>
            <person name="Wang L."/>
        </authorList>
    </citation>
    <scope>NUCLEOTIDE SEQUENCE [LARGE SCALE GENOMIC DNA]</scope>
    <source>
        <strain evidence="2">cv. PW_Plant_1</strain>
    </source>
</reference>
<comment type="caution">
    <text evidence="1">The sequence shown here is derived from an EMBL/GenBank/DDBJ whole genome shotgun (WGS) entry which is preliminary data.</text>
</comment>
<accession>A0ACC2DE14</accession>
<organism evidence="1 2">
    <name type="scientific">Diphasiastrum complanatum</name>
    <name type="common">Issler's clubmoss</name>
    <name type="synonym">Lycopodium complanatum</name>
    <dbReference type="NCBI Taxonomy" id="34168"/>
    <lineage>
        <taxon>Eukaryota</taxon>
        <taxon>Viridiplantae</taxon>
        <taxon>Streptophyta</taxon>
        <taxon>Embryophyta</taxon>
        <taxon>Tracheophyta</taxon>
        <taxon>Lycopodiopsida</taxon>
        <taxon>Lycopodiales</taxon>
        <taxon>Lycopodiaceae</taxon>
        <taxon>Lycopodioideae</taxon>
        <taxon>Diphasiastrum</taxon>
    </lineage>
</organism>
<dbReference type="Proteomes" id="UP001162992">
    <property type="component" value="Chromosome 6"/>
</dbReference>
<keyword evidence="2" id="KW-1185">Reference proteome</keyword>
<evidence type="ECO:0000313" key="1">
    <source>
        <dbReference type="EMBL" id="KAJ7552491.1"/>
    </source>
</evidence>
<name>A0ACC2DE14_DIPCM</name>